<dbReference type="EMBL" id="JBAMMX010000006">
    <property type="protein sequence ID" value="KAK6938482.1"/>
    <property type="molecule type" value="Genomic_DNA"/>
</dbReference>
<feature type="domain" description="Peptidase S54 rhomboid" evidence="7">
    <location>
        <begin position="119"/>
        <end position="253"/>
    </location>
</feature>
<proteinExistence type="inferred from homology"/>
<evidence type="ECO:0000256" key="1">
    <source>
        <dbReference type="ARBA" id="ARBA00004141"/>
    </source>
</evidence>
<dbReference type="PANTHER" id="PTHR22936">
    <property type="entry name" value="RHOMBOID-RELATED"/>
    <property type="match status" value="1"/>
</dbReference>
<dbReference type="GO" id="GO:0016020">
    <property type="term" value="C:membrane"/>
    <property type="evidence" value="ECO:0007669"/>
    <property type="project" value="UniProtKB-SubCell"/>
</dbReference>
<dbReference type="GO" id="GO:0006508">
    <property type="term" value="P:proteolysis"/>
    <property type="evidence" value="ECO:0007669"/>
    <property type="project" value="UniProtKB-KW"/>
</dbReference>
<dbReference type="Gene3D" id="1.20.1540.10">
    <property type="entry name" value="Rhomboid-like"/>
    <property type="match status" value="1"/>
</dbReference>
<comment type="function">
    <text evidence="6">Serine protease involved in intramembrane proteolysis.</text>
</comment>
<dbReference type="EC" id="3.4.21.105" evidence="6"/>
<evidence type="ECO:0000256" key="6">
    <source>
        <dbReference type="RuleBase" id="RU362115"/>
    </source>
</evidence>
<evidence type="ECO:0000256" key="3">
    <source>
        <dbReference type="ARBA" id="ARBA00022692"/>
    </source>
</evidence>
<feature type="transmembrane region" description="Helical" evidence="6">
    <location>
        <begin position="210"/>
        <end position="229"/>
    </location>
</feature>
<dbReference type="Proteomes" id="UP001370490">
    <property type="component" value="Unassembled WGS sequence"/>
</dbReference>
<evidence type="ECO:0000256" key="4">
    <source>
        <dbReference type="ARBA" id="ARBA00022989"/>
    </source>
</evidence>
<dbReference type="SUPFAM" id="SSF144091">
    <property type="entry name" value="Rhomboid-like"/>
    <property type="match status" value="1"/>
</dbReference>
<dbReference type="Pfam" id="PF01694">
    <property type="entry name" value="Rhomboid"/>
    <property type="match status" value="1"/>
</dbReference>
<gene>
    <name evidence="8" type="ORF">RJ641_031990</name>
</gene>
<dbReference type="InterPro" id="IPR002610">
    <property type="entry name" value="Peptidase_S54_rhomboid-like"/>
</dbReference>
<feature type="transmembrane region" description="Helical" evidence="6">
    <location>
        <begin position="158"/>
        <end position="176"/>
    </location>
</feature>
<comment type="catalytic activity">
    <reaction evidence="6">
        <text>Cleaves type-1 transmembrane domains using a catalytic dyad composed of serine and histidine that are contributed by different transmembrane domains.</text>
        <dbReference type="EC" id="3.4.21.105"/>
    </reaction>
</comment>
<comment type="similarity">
    <text evidence="2 6">Belongs to the peptidase S54 family.</text>
</comment>
<keyword evidence="6" id="KW-0378">Hydrolase</keyword>
<evidence type="ECO:0000313" key="8">
    <source>
        <dbReference type="EMBL" id="KAK6938482.1"/>
    </source>
</evidence>
<keyword evidence="9" id="KW-1185">Reference proteome</keyword>
<dbReference type="GO" id="GO:0004252">
    <property type="term" value="F:serine-type endopeptidase activity"/>
    <property type="evidence" value="ECO:0007669"/>
    <property type="project" value="InterPro"/>
</dbReference>
<feature type="transmembrane region" description="Helical" evidence="6">
    <location>
        <begin position="182"/>
        <end position="203"/>
    </location>
</feature>
<keyword evidence="4 6" id="KW-1133">Transmembrane helix</keyword>
<keyword evidence="3 6" id="KW-0812">Transmembrane</keyword>
<evidence type="ECO:0000256" key="2">
    <source>
        <dbReference type="ARBA" id="ARBA00009045"/>
    </source>
</evidence>
<keyword evidence="5 6" id="KW-0472">Membrane</keyword>
<keyword evidence="6" id="KW-0645">Protease</keyword>
<feature type="transmembrane region" description="Helical" evidence="6">
    <location>
        <begin position="289"/>
        <end position="309"/>
    </location>
</feature>
<feature type="transmembrane region" description="Helical" evidence="6">
    <location>
        <begin position="235"/>
        <end position="253"/>
    </location>
</feature>
<dbReference type="PANTHER" id="PTHR22936:SF75">
    <property type="entry name" value="RHOMBOID-LIKE PROTEIN 8"/>
    <property type="match status" value="1"/>
</dbReference>
<protein>
    <recommendedName>
        <fullName evidence="6">RHOMBOID-like protein</fullName>
        <ecNumber evidence="6">3.4.21.105</ecNumber>
    </recommendedName>
</protein>
<accession>A0AAN8VZ84</accession>
<feature type="transmembrane region" description="Helical" evidence="6">
    <location>
        <begin position="125"/>
        <end position="146"/>
    </location>
</feature>
<name>A0AAN8VZ84_9MAGN</name>
<dbReference type="InterPro" id="IPR035952">
    <property type="entry name" value="Rhomboid-like_sf"/>
</dbReference>
<evidence type="ECO:0000256" key="5">
    <source>
        <dbReference type="ARBA" id="ARBA00023136"/>
    </source>
</evidence>
<sequence>MAEKGKEYTNIEIKRQQPPTRSLDFTAEEGIPLFKSGSRKGDATWVISLFVVIHLFVFAATMFVNDCSKYSHGDCALKPLGRLSFQPLSENPLLGPSASTLDDMGALRRSYLIQYHLSWRLLTCLWLHAGAIHLIINLCCVVIVGIQLEQEFGSLTIGVIYICSGVLGILVAALFVENSPVIGSSGALFGLIGAMLSALIRNWGAYTNKLAALVVLSSVAAINTFLGLLPYVDNFSNIGGLISGFLLGFVLLYDPRLGQVTKTKGGLFEYGSNVSVGFKQKMDMPVLRIVFLVLFALILGAGVVALIWGTDANKYCSWCHYINCIPTKLWSCNDKAILCKVISRSSLKTILK</sequence>
<dbReference type="InterPro" id="IPR022764">
    <property type="entry name" value="Peptidase_S54_rhomboid_dom"/>
</dbReference>
<reference evidence="8 9" key="1">
    <citation type="submission" date="2023-12" db="EMBL/GenBank/DDBJ databases">
        <title>A high-quality genome assembly for Dillenia turbinata (Dilleniales).</title>
        <authorList>
            <person name="Chanderbali A."/>
        </authorList>
    </citation>
    <scope>NUCLEOTIDE SEQUENCE [LARGE SCALE GENOMIC DNA]</scope>
    <source>
        <strain evidence="8">LSX21</strain>
        <tissue evidence="8">Leaf</tissue>
    </source>
</reference>
<evidence type="ECO:0000313" key="9">
    <source>
        <dbReference type="Proteomes" id="UP001370490"/>
    </source>
</evidence>
<comment type="caution">
    <text evidence="8">The sequence shown here is derived from an EMBL/GenBank/DDBJ whole genome shotgun (WGS) entry which is preliminary data.</text>
</comment>
<organism evidence="8 9">
    <name type="scientific">Dillenia turbinata</name>
    <dbReference type="NCBI Taxonomy" id="194707"/>
    <lineage>
        <taxon>Eukaryota</taxon>
        <taxon>Viridiplantae</taxon>
        <taxon>Streptophyta</taxon>
        <taxon>Embryophyta</taxon>
        <taxon>Tracheophyta</taxon>
        <taxon>Spermatophyta</taxon>
        <taxon>Magnoliopsida</taxon>
        <taxon>eudicotyledons</taxon>
        <taxon>Gunneridae</taxon>
        <taxon>Pentapetalae</taxon>
        <taxon>Dilleniales</taxon>
        <taxon>Dilleniaceae</taxon>
        <taxon>Dillenia</taxon>
    </lineage>
</organism>
<feature type="transmembrane region" description="Helical" evidence="6">
    <location>
        <begin position="43"/>
        <end position="64"/>
    </location>
</feature>
<dbReference type="AlphaFoldDB" id="A0AAN8VZ84"/>
<keyword evidence="6" id="KW-0720">Serine protease</keyword>
<comment type="subcellular location">
    <subcellularLocation>
        <location evidence="1 6">Membrane</location>
        <topology evidence="1 6">Multi-pass membrane protein</topology>
    </subcellularLocation>
</comment>
<evidence type="ECO:0000259" key="7">
    <source>
        <dbReference type="Pfam" id="PF01694"/>
    </source>
</evidence>